<evidence type="ECO:0000313" key="2">
    <source>
        <dbReference type="EMBL" id="HJF49088.1"/>
    </source>
</evidence>
<dbReference type="AlphaFoldDB" id="A0A921KQ17"/>
<dbReference type="InterPro" id="IPR025669">
    <property type="entry name" value="AAA_dom"/>
</dbReference>
<dbReference type="PANTHER" id="PTHR13696">
    <property type="entry name" value="P-LOOP CONTAINING NUCLEOSIDE TRIPHOSPHATE HYDROLASE"/>
    <property type="match status" value="1"/>
</dbReference>
<evidence type="ECO:0000259" key="1">
    <source>
        <dbReference type="Pfam" id="PF13614"/>
    </source>
</evidence>
<dbReference type="PANTHER" id="PTHR13696:SF99">
    <property type="entry name" value="COBYRINIC ACID AC-DIAMIDE SYNTHASE"/>
    <property type="match status" value="1"/>
</dbReference>
<dbReference type="Proteomes" id="UP000775129">
    <property type="component" value="Unassembled WGS sequence"/>
</dbReference>
<reference evidence="2" key="1">
    <citation type="journal article" date="2021" name="PeerJ">
        <title>Extensive microbial diversity within the chicken gut microbiome revealed by metagenomics and culture.</title>
        <authorList>
            <person name="Gilroy R."/>
            <person name="Ravi A."/>
            <person name="Getino M."/>
            <person name="Pursley I."/>
            <person name="Horton D.L."/>
            <person name="Alikhan N.F."/>
            <person name="Baker D."/>
            <person name="Gharbi K."/>
            <person name="Hall N."/>
            <person name="Watson M."/>
            <person name="Adriaenssens E.M."/>
            <person name="Foster-Nyarko E."/>
            <person name="Jarju S."/>
            <person name="Secka A."/>
            <person name="Antonio M."/>
            <person name="Oren A."/>
            <person name="Chaudhuri R.R."/>
            <person name="La Ragione R."/>
            <person name="Hildebrand F."/>
            <person name="Pallen M.J."/>
        </authorList>
    </citation>
    <scope>NUCLEOTIDE SEQUENCE</scope>
    <source>
        <strain evidence="2">1647</strain>
    </source>
</reference>
<dbReference type="SUPFAM" id="SSF52540">
    <property type="entry name" value="P-loop containing nucleoside triphosphate hydrolases"/>
    <property type="match status" value="1"/>
</dbReference>
<dbReference type="Pfam" id="PF13614">
    <property type="entry name" value="AAA_31"/>
    <property type="match status" value="1"/>
</dbReference>
<dbReference type="PIRSF" id="PIRSF009320">
    <property type="entry name" value="Nuc_binding_HP_1000"/>
    <property type="match status" value="1"/>
</dbReference>
<dbReference type="EMBL" id="DYWO01000145">
    <property type="protein sequence ID" value="HJF49088.1"/>
    <property type="molecule type" value="Genomic_DNA"/>
</dbReference>
<protein>
    <submittedName>
        <fullName evidence="2">ParA family protein</fullName>
    </submittedName>
</protein>
<proteinExistence type="predicted"/>
<reference evidence="2" key="2">
    <citation type="submission" date="2021-09" db="EMBL/GenBank/DDBJ databases">
        <authorList>
            <person name="Gilroy R."/>
        </authorList>
    </citation>
    <scope>NUCLEOTIDE SEQUENCE</scope>
    <source>
        <strain evidence="2">1647</strain>
    </source>
</reference>
<organism evidence="2 3">
    <name type="scientific">Brachybacterium paraconglomeratum</name>
    <dbReference type="NCBI Taxonomy" id="173362"/>
    <lineage>
        <taxon>Bacteria</taxon>
        <taxon>Bacillati</taxon>
        <taxon>Actinomycetota</taxon>
        <taxon>Actinomycetes</taxon>
        <taxon>Micrococcales</taxon>
        <taxon>Dermabacteraceae</taxon>
        <taxon>Brachybacterium</taxon>
    </lineage>
</organism>
<dbReference type="CDD" id="cd02042">
    <property type="entry name" value="ParAB_family"/>
    <property type="match status" value="1"/>
</dbReference>
<accession>A0A921KQ17</accession>
<sequence length="264" mass="28032">MTARIIATCNQKGGVGKTNTTFHLARAAVNAGRRTLLIDADPQGNLSDVAVPELERDQPSLADVLTERSSDGIADVAVPGAWDGLTVVPSVGSGLVSVRDELIIAGPGRESRLRDALALVAEDYDLVLIDCAPSLDQLTVNALTAADGVAVVTEASLFSTNGLAQLMRTVTTVREHYNRALRVAGIIVNRYDSRERGVRAAMDDLTAGAAAHQLEILEPHVPKRAAIRDAMEAGAGLDQDRRAEVRELADLYAAHLRTLEGAIQ</sequence>
<evidence type="ECO:0000313" key="3">
    <source>
        <dbReference type="Proteomes" id="UP000775129"/>
    </source>
</evidence>
<comment type="caution">
    <text evidence="2">The sequence shown here is derived from an EMBL/GenBank/DDBJ whole genome shotgun (WGS) entry which is preliminary data.</text>
</comment>
<dbReference type="Gene3D" id="3.40.50.300">
    <property type="entry name" value="P-loop containing nucleotide triphosphate hydrolases"/>
    <property type="match status" value="1"/>
</dbReference>
<gene>
    <name evidence="2" type="ORF">K8W24_04710</name>
</gene>
<feature type="domain" description="AAA" evidence="1">
    <location>
        <begin position="4"/>
        <end position="182"/>
    </location>
</feature>
<dbReference type="InterPro" id="IPR027417">
    <property type="entry name" value="P-loop_NTPase"/>
</dbReference>
<dbReference type="InterPro" id="IPR050678">
    <property type="entry name" value="DNA_Partitioning_ATPase"/>
</dbReference>
<name>A0A921KQ17_9MICO</name>